<reference evidence="7 8" key="1">
    <citation type="submission" date="2018-12" db="EMBL/GenBank/DDBJ databases">
        <title>Genome sequencing of Prevotella sp. KCOM 3155 (= JS262).</title>
        <authorList>
            <person name="Kook J.-K."/>
            <person name="Park S.-N."/>
            <person name="Lim Y.K."/>
        </authorList>
    </citation>
    <scope>NUCLEOTIDE SEQUENCE [LARGE SCALE GENOMIC DNA]</scope>
    <source>
        <strain evidence="7 8">KCOM 3155</strain>
    </source>
</reference>
<dbReference type="GO" id="GO:0008276">
    <property type="term" value="F:protein methyltransferase activity"/>
    <property type="evidence" value="ECO:0007669"/>
    <property type="project" value="UniProtKB-UniRule"/>
</dbReference>
<comment type="caution">
    <text evidence="7">The sequence shown here is derived from an EMBL/GenBank/DDBJ whole genome shotgun (WGS) entry which is preliminary data.</text>
</comment>
<comment type="function">
    <text evidence="6">Methylates ribosomal protein L11.</text>
</comment>
<dbReference type="EMBL" id="RYYU01000001">
    <property type="protein sequence ID" value="RUL58664.1"/>
    <property type="molecule type" value="Genomic_DNA"/>
</dbReference>
<dbReference type="PANTHER" id="PTHR43648">
    <property type="entry name" value="ELECTRON TRANSFER FLAVOPROTEIN BETA SUBUNIT LYSINE METHYLTRANSFERASE"/>
    <property type="match status" value="1"/>
</dbReference>
<dbReference type="EC" id="2.1.1.-" evidence="6"/>
<keyword evidence="8" id="KW-1185">Reference proteome</keyword>
<evidence type="ECO:0000256" key="4">
    <source>
        <dbReference type="ARBA" id="ARBA00022679"/>
    </source>
</evidence>
<evidence type="ECO:0000256" key="6">
    <source>
        <dbReference type="HAMAP-Rule" id="MF_00735"/>
    </source>
</evidence>
<dbReference type="GO" id="GO:0005737">
    <property type="term" value="C:cytoplasm"/>
    <property type="evidence" value="ECO:0007669"/>
    <property type="project" value="UniProtKB-SubCell"/>
</dbReference>
<keyword evidence="2 6" id="KW-0963">Cytoplasm</keyword>
<comment type="catalytic activity">
    <reaction evidence="6">
        <text>L-lysyl-[protein] + 3 S-adenosyl-L-methionine = N(6),N(6),N(6)-trimethyl-L-lysyl-[protein] + 3 S-adenosyl-L-homocysteine + 3 H(+)</text>
        <dbReference type="Rhea" id="RHEA:54192"/>
        <dbReference type="Rhea" id="RHEA-COMP:9752"/>
        <dbReference type="Rhea" id="RHEA-COMP:13826"/>
        <dbReference type="ChEBI" id="CHEBI:15378"/>
        <dbReference type="ChEBI" id="CHEBI:29969"/>
        <dbReference type="ChEBI" id="CHEBI:57856"/>
        <dbReference type="ChEBI" id="CHEBI:59789"/>
        <dbReference type="ChEBI" id="CHEBI:61961"/>
    </reaction>
</comment>
<dbReference type="RefSeq" id="WP_126677760.1">
    <property type="nucleotide sequence ID" value="NZ_RYYU01000001.1"/>
</dbReference>
<dbReference type="PANTHER" id="PTHR43648:SF1">
    <property type="entry name" value="ELECTRON TRANSFER FLAVOPROTEIN BETA SUBUNIT LYSINE METHYLTRANSFERASE"/>
    <property type="match status" value="1"/>
</dbReference>
<dbReference type="HAMAP" id="MF_00735">
    <property type="entry name" value="Methyltr_PrmA"/>
    <property type="match status" value="1"/>
</dbReference>
<name>A0A3S0WJI5_9BACT</name>
<keyword evidence="7" id="KW-0689">Ribosomal protein</keyword>
<dbReference type="Gene3D" id="3.40.50.150">
    <property type="entry name" value="Vaccinia Virus protein VP39"/>
    <property type="match status" value="1"/>
</dbReference>
<comment type="subcellular location">
    <subcellularLocation>
        <location evidence="6">Cytoplasm</location>
    </subcellularLocation>
</comment>
<evidence type="ECO:0000256" key="3">
    <source>
        <dbReference type="ARBA" id="ARBA00022603"/>
    </source>
</evidence>
<dbReference type="OrthoDB" id="9785995at2"/>
<proteinExistence type="inferred from homology"/>
<protein>
    <recommendedName>
        <fullName evidence="6">Ribosomal protein L11 methyltransferase</fullName>
        <shortName evidence="6">L11 Mtase</shortName>
        <ecNumber evidence="6">2.1.1.-</ecNumber>
    </recommendedName>
</protein>
<comment type="similarity">
    <text evidence="1 6">Belongs to the methyltransferase superfamily. PrmA family.</text>
</comment>
<organism evidence="7 8">
    <name type="scientific">Prevotella koreensis</name>
    <dbReference type="NCBI Taxonomy" id="2490854"/>
    <lineage>
        <taxon>Bacteria</taxon>
        <taxon>Pseudomonadati</taxon>
        <taxon>Bacteroidota</taxon>
        <taxon>Bacteroidia</taxon>
        <taxon>Bacteroidales</taxon>
        <taxon>Prevotellaceae</taxon>
        <taxon>Prevotella</taxon>
    </lineage>
</organism>
<dbReference type="GO" id="GO:0005840">
    <property type="term" value="C:ribosome"/>
    <property type="evidence" value="ECO:0007669"/>
    <property type="project" value="UniProtKB-KW"/>
</dbReference>
<feature type="binding site" evidence="6">
    <location>
        <position position="163"/>
    </location>
    <ligand>
        <name>S-adenosyl-L-methionine</name>
        <dbReference type="ChEBI" id="CHEBI:59789"/>
    </ligand>
</feature>
<evidence type="ECO:0000256" key="2">
    <source>
        <dbReference type="ARBA" id="ARBA00022490"/>
    </source>
</evidence>
<dbReference type="SUPFAM" id="SSF53335">
    <property type="entry name" value="S-adenosyl-L-methionine-dependent methyltransferases"/>
    <property type="match status" value="1"/>
</dbReference>
<dbReference type="Pfam" id="PF06325">
    <property type="entry name" value="PrmA"/>
    <property type="match status" value="1"/>
</dbReference>
<evidence type="ECO:0000256" key="5">
    <source>
        <dbReference type="ARBA" id="ARBA00022691"/>
    </source>
</evidence>
<keyword evidence="4 6" id="KW-0808">Transferase</keyword>
<dbReference type="AlphaFoldDB" id="A0A3S0WJI5"/>
<keyword evidence="7" id="KW-0687">Ribonucleoprotein</keyword>
<dbReference type="InterPro" id="IPR029063">
    <property type="entry name" value="SAM-dependent_MTases_sf"/>
</dbReference>
<dbReference type="GO" id="GO:0032259">
    <property type="term" value="P:methylation"/>
    <property type="evidence" value="ECO:0007669"/>
    <property type="project" value="UniProtKB-KW"/>
</dbReference>
<dbReference type="InterPro" id="IPR004498">
    <property type="entry name" value="Ribosomal_PrmA_MeTrfase"/>
</dbReference>
<keyword evidence="5 6" id="KW-0949">S-adenosyl-L-methionine</keyword>
<dbReference type="Proteomes" id="UP000278983">
    <property type="component" value="Unassembled WGS sequence"/>
</dbReference>
<sequence>MKYIEVVFVFYDEEKGLISDQHTLTTARDITASLAGEIGFDSFVETDNGMKGYILEEMFHKNTLDDCLTDFPLYNIRIEYSYGEAEDKNWNETWENEGFEPINIDNLCIIHDTVNCPDTTEGMINIMIDAKQAFGTGNHETTRMIVSTMLKSDIEGKRVLDCGCGTGILSILAAKQGAARVTGYDIDEWSVRNTEHNAELNGVGENIEILLGDANVLTHVSGVFDIIIANINRNILIADIPKFKEVLASGGMMILSGFYEDDIKMIVDKAENMGMTFNEKKTENGWAMIVLKS</sequence>
<feature type="binding site" evidence="6">
    <location>
        <position position="185"/>
    </location>
    <ligand>
        <name>S-adenosyl-L-methionine</name>
        <dbReference type="ChEBI" id="CHEBI:59789"/>
    </ligand>
</feature>
<evidence type="ECO:0000256" key="1">
    <source>
        <dbReference type="ARBA" id="ARBA00009741"/>
    </source>
</evidence>
<accession>A0A3S0WJI5</accession>
<dbReference type="InterPro" id="IPR050078">
    <property type="entry name" value="Ribosomal_L11_MeTrfase_PrmA"/>
</dbReference>
<dbReference type="CDD" id="cd02440">
    <property type="entry name" value="AdoMet_MTases"/>
    <property type="match status" value="1"/>
</dbReference>
<dbReference type="NCBIfam" id="NF001785">
    <property type="entry name" value="PRK00517.2-2"/>
    <property type="match status" value="1"/>
</dbReference>
<feature type="binding site" evidence="6">
    <location>
        <position position="142"/>
    </location>
    <ligand>
        <name>S-adenosyl-L-methionine</name>
        <dbReference type="ChEBI" id="CHEBI:59789"/>
    </ligand>
</feature>
<keyword evidence="3 6" id="KW-0489">Methyltransferase</keyword>
<gene>
    <name evidence="6" type="primary">prmA</name>
    <name evidence="7" type="ORF">EHV08_02005</name>
</gene>
<evidence type="ECO:0000313" key="8">
    <source>
        <dbReference type="Proteomes" id="UP000278983"/>
    </source>
</evidence>
<evidence type="ECO:0000313" key="7">
    <source>
        <dbReference type="EMBL" id="RUL58664.1"/>
    </source>
</evidence>
<feature type="binding site" evidence="6">
    <location>
        <position position="230"/>
    </location>
    <ligand>
        <name>S-adenosyl-L-methionine</name>
        <dbReference type="ChEBI" id="CHEBI:59789"/>
    </ligand>
</feature>